<dbReference type="AlphaFoldDB" id="A0A4S4LUX8"/>
<evidence type="ECO:0000313" key="3">
    <source>
        <dbReference type="Proteomes" id="UP000310158"/>
    </source>
</evidence>
<dbReference type="EMBL" id="SGPL01000164">
    <property type="protein sequence ID" value="THH16299.1"/>
    <property type="molecule type" value="Genomic_DNA"/>
</dbReference>
<dbReference type="CDD" id="cd14424">
    <property type="entry name" value="CUE_Cue1p_like"/>
    <property type="match status" value="1"/>
</dbReference>
<evidence type="ECO:0000256" key="1">
    <source>
        <dbReference type="SAM" id="SignalP"/>
    </source>
</evidence>
<gene>
    <name evidence="2" type="ORF">EW146_g4309</name>
</gene>
<feature type="chain" id="PRO_5020942437" description="CUE domain-containing protein" evidence="1">
    <location>
        <begin position="26"/>
        <end position="178"/>
    </location>
</feature>
<dbReference type="Proteomes" id="UP000310158">
    <property type="component" value="Unassembled WGS sequence"/>
</dbReference>
<sequence>MGEVVNVIVAFAVIIFIFRWATAPGGEPSPETAAARTLRFRPKNVTPEMVHTISEENIHYDLLRTGSVELTSNRILERGFLDPPPPPYFTLYPRSTAVPPNTPAGAAAAAGTVNSTSDRVKVADAGTVITPEEAGGRALWEDTAEKREESLKERKARMVLAARQRMLAQRQKSQAQGS</sequence>
<keyword evidence="1" id="KW-0732">Signal</keyword>
<feature type="signal peptide" evidence="1">
    <location>
        <begin position="1"/>
        <end position="25"/>
    </location>
</feature>
<reference evidence="2 3" key="1">
    <citation type="submission" date="2019-02" db="EMBL/GenBank/DDBJ databases">
        <title>Genome sequencing of the rare red list fungi Bondarzewia mesenterica.</title>
        <authorList>
            <person name="Buettner E."/>
            <person name="Kellner H."/>
        </authorList>
    </citation>
    <scope>NUCLEOTIDE SEQUENCE [LARGE SCALE GENOMIC DNA]</scope>
    <source>
        <strain evidence="2 3">DSM 108281</strain>
    </source>
</reference>
<accession>A0A4S4LUX8</accession>
<proteinExistence type="predicted"/>
<comment type="caution">
    <text evidence="2">The sequence shown here is derived from an EMBL/GenBank/DDBJ whole genome shotgun (WGS) entry which is preliminary data.</text>
</comment>
<dbReference type="OrthoDB" id="3824970at2759"/>
<organism evidence="2 3">
    <name type="scientific">Bondarzewia mesenterica</name>
    <dbReference type="NCBI Taxonomy" id="1095465"/>
    <lineage>
        <taxon>Eukaryota</taxon>
        <taxon>Fungi</taxon>
        <taxon>Dikarya</taxon>
        <taxon>Basidiomycota</taxon>
        <taxon>Agaricomycotina</taxon>
        <taxon>Agaricomycetes</taxon>
        <taxon>Russulales</taxon>
        <taxon>Bondarzewiaceae</taxon>
        <taxon>Bondarzewia</taxon>
    </lineage>
</organism>
<name>A0A4S4LUX8_9AGAM</name>
<keyword evidence="3" id="KW-1185">Reference proteome</keyword>
<evidence type="ECO:0008006" key="4">
    <source>
        <dbReference type="Google" id="ProtNLM"/>
    </source>
</evidence>
<evidence type="ECO:0000313" key="2">
    <source>
        <dbReference type="EMBL" id="THH16299.1"/>
    </source>
</evidence>
<dbReference type="Gene3D" id="1.10.8.10">
    <property type="entry name" value="DNA helicase RuvA subunit, C-terminal domain"/>
    <property type="match status" value="1"/>
</dbReference>
<protein>
    <recommendedName>
        <fullName evidence="4">CUE domain-containing protein</fullName>
    </recommendedName>
</protein>